<dbReference type="GO" id="GO:0005739">
    <property type="term" value="C:mitochondrion"/>
    <property type="evidence" value="ECO:0007669"/>
    <property type="project" value="TreeGrafter"/>
</dbReference>
<evidence type="ECO:0000256" key="3">
    <source>
        <dbReference type="ARBA" id="ARBA00023136"/>
    </source>
</evidence>
<dbReference type="OrthoDB" id="270318at2759"/>
<dbReference type="InterPro" id="IPR002060">
    <property type="entry name" value="Squ/phyt_synthse"/>
</dbReference>
<organism evidence="4 5">
    <name type="scientific">Rhizophagus irregularis</name>
    <dbReference type="NCBI Taxonomy" id="588596"/>
    <lineage>
        <taxon>Eukaryota</taxon>
        <taxon>Fungi</taxon>
        <taxon>Fungi incertae sedis</taxon>
        <taxon>Mucoromycota</taxon>
        <taxon>Glomeromycotina</taxon>
        <taxon>Glomeromycetes</taxon>
        <taxon>Glomerales</taxon>
        <taxon>Glomeraceae</taxon>
        <taxon>Rhizophagus</taxon>
    </lineage>
</organism>
<evidence type="ECO:0000313" key="4">
    <source>
        <dbReference type="EMBL" id="CAB5337135.1"/>
    </source>
</evidence>
<dbReference type="VEuPathDB" id="FungiDB:RhiirFUN_004553"/>
<comment type="caution">
    <text evidence="4">The sequence shown here is derived from an EMBL/GenBank/DDBJ whole genome shotgun (WGS) entry which is preliminary data.</text>
</comment>
<reference evidence="4" key="1">
    <citation type="submission" date="2020-05" db="EMBL/GenBank/DDBJ databases">
        <authorList>
            <person name="Rincon C."/>
            <person name="Sanders R I."/>
            <person name="Robbins C."/>
            <person name="Chaturvedi A."/>
        </authorList>
    </citation>
    <scope>NUCLEOTIDE SEQUENCE</scope>
    <source>
        <strain evidence="4">CHB12</strain>
    </source>
</reference>
<proteinExistence type="predicted"/>
<protein>
    <recommendedName>
        <fullName evidence="6">NADH dehydrogenase (Ubiquinone) complex I, assembly factor 6</fullName>
    </recommendedName>
</protein>
<keyword evidence="3" id="KW-0472">Membrane</keyword>
<dbReference type="EMBL" id="CAGKOT010000004">
    <property type="protein sequence ID" value="CAB5337135.1"/>
    <property type="molecule type" value="Genomic_DNA"/>
</dbReference>
<dbReference type="GO" id="GO:0016020">
    <property type="term" value="C:membrane"/>
    <property type="evidence" value="ECO:0007669"/>
    <property type="project" value="UniProtKB-SubCell"/>
</dbReference>
<dbReference type="Pfam" id="PF00494">
    <property type="entry name" value="SQS_PSY"/>
    <property type="match status" value="1"/>
</dbReference>
<evidence type="ECO:0000256" key="1">
    <source>
        <dbReference type="ARBA" id="ARBA00004370"/>
    </source>
</evidence>
<comment type="subcellular location">
    <subcellularLocation>
        <location evidence="1">Membrane</location>
    </subcellularLocation>
</comment>
<name>A0A915YU88_9GLOM</name>
<evidence type="ECO:0008006" key="6">
    <source>
        <dbReference type="Google" id="ProtNLM"/>
    </source>
</evidence>
<evidence type="ECO:0000256" key="2">
    <source>
        <dbReference type="ARBA" id="ARBA00022946"/>
    </source>
</evidence>
<keyword evidence="2" id="KW-0809">Transit peptide</keyword>
<sequence>MSKHLELHNRFNEHLINKNYSFDNHSKYSPHSKLTSTLVVMAPRTFVNNIINALRVVSYRKKTVGTIGSTGYSTAKEDKKLNAAIKYCTDLVKKHDPENYILSTFYPKHLQKVYFAIRALNIELIMIRESTTKPQLGNLRMQFWRETIDKTFKGIPPQQPIAQVLYNSLEICQLSPLFFKRIIDERDAQLYDPPYINNKDLESYGENTASCLLYLHLQSLGVEDIQADHAASHIGKSIGIVTILRGFPYLVSKRRMLLPSAITSKYNISQEEIFRQGPVKGLEDAIFEIATLAHDHLLTARTFLQSTPNQALPALLSAVPCDLYLKRLEKYNFNVFDPKLAIRNWKLPFYLWYNYNKGTF</sequence>
<accession>A0A915YU88</accession>
<evidence type="ECO:0000313" key="5">
    <source>
        <dbReference type="Proteomes" id="UP000684084"/>
    </source>
</evidence>
<dbReference type="PANTHER" id="PTHR21181">
    <property type="match status" value="1"/>
</dbReference>
<gene>
    <name evidence="4" type="ORF">CHRIB12_LOCUS3380</name>
</gene>
<dbReference type="Proteomes" id="UP000684084">
    <property type="component" value="Unassembled WGS sequence"/>
</dbReference>
<dbReference type="AlphaFoldDB" id="A0A915YU88"/>
<dbReference type="GO" id="GO:0032981">
    <property type="term" value="P:mitochondrial respiratory chain complex I assembly"/>
    <property type="evidence" value="ECO:0007669"/>
    <property type="project" value="TreeGrafter"/>
</dbReference>
<dbReference type="PANTHER" id="PTHR21181:SF13">
    <property type="entry name" value="NADH DEHYDROGENASE (UBIQUINONE) COMPLEX I, ASSEMBLY FACTOR 6"/>
    <property type="match status" value="1"/>
</dbReference>